<feature type="domain" description="Cytochrome b561 bacterial/Ni-hydrogenase" evidence="13">
    <location>
        <begin position="11"/>
        <end position="71"/>
    </location>
</feature>
<evidence type="ECO:0000256" key="4">
    <source>
        <dbReference type="ARBA" id="ARBA00022617"/>
    </source>
</evidence>
<evidence type="ECO:0000256" key="3">
    <source>
        <dbReference type="ARBA" id="ARBA00022475"/>
    </source>
</evidence>
<name>E6PJI8_9ZZZZ</name>
<dbReference type="Pfam" id="PF01292">
    <property type="entry name" value="Ni_hydr_CYTB"/>
    <property type="match status" value="1"/>
</dbReference>
<comment type="caution">
    <text evidence="14">The sequence shown here is derived from an EMBL/GenBank/DDBJ whole genome shotgun (WGS) entry which is preliminary data.</text>
</comment>
<evidence type="ECO:0000256" key="11">
    <source>
        <dbReference type="ARBA" id="ARBA00037975"/>
    </source>
</evidence>
<sequence>MKTPAAARVQRYTWPAMALHWLAPLLIFGLFPLGLYMSDLPLSVLELELYAWHKWFGITVLLLVVLRLGWRASHRPPVTGNPSASFSRAA</sequence>
<evidence type="ECO:0000256" key="6">
    <source>
        <dbReference type="ARBA" id="ARBA00022723"/>
    </source>
</evidence>
<comment type="similarity">
    <text evidence="11">Belongs to the cytochrome b561 family.</text>
</comment>
<keyword evidence="9" id="KW-0408">Iron</keyword>
<evidence type="ECO:0000256" key="10">
    <source>
        <dbReference type="ARBA" id="ARBA00023136"/>
    </source>
</evidence>
<gene>
    <name evidence="14" type="ORF">CARN2_0476</name>
</gene>
<evidence type="ECO:0000256" key="2">
    <source>
        <dbReference type="ARBA" id="ARBA00022448"/>
    </source>
</evidence>
<keyword evidence="3" id="KW-1003">Cell membrane</keyword>
<dbReference type="GO" id="GO:0005886">
    <property type="term" value="C:plasma membrane"/>
    <property type="evidence" value="ECO:0007669"/>
    <property type="project" value="UniProtKB-SubCell"/>
</dbReference>
<organism evidence="14">
    <name type="scientific">mine drainage metagenome</name>
    <dbReference type="NCBI Taxonomy" id="410659"/>
    <lineage>
        <taxon>unclassified sequences</taxon>
        <taxon>metagenomes</taxon>
        <taxon>ecological metagenomes</taxon>
    </lineage>
</organism>
<evidence type="ECO:0000313" key="14">
    <source>
        <dbReference type="EMBL" id="CBH95089.1"/>
    </source>
</evidence>
<feature type="transmembrane region" description="Helical" evidence="12">
    <location>
        <begin position="51"/>
        <end position="70"/>
    </location>
</feature>
<dbReference type="InterPro" id="IPR016174">
    <property type="entry name" value="Di-haem_cyt_TM"/>
</dbReference>
<feature type="transmembrane region" description="Helical" evidence="12">
    <location>
        <begin position="12"/>
        <end position="31"/>
    </location>
</feature>
<proteinExistence type="inferred from homology"/>
<evidence type="ECO:0000259" key="13">
    <source>
        <dbReference type="Pfam" id="PF01292"/>
    </source>
</evidence>
<dbReference type="PANTHER" id="PTHR30529">
    <property type="entry name" value="CYTOCHROME B561"/>
    <property type="match status" value="1"/>
</dbReference>
<dbReference type="GO" id="GO:0020037">
    <property type="term" value="F:heme binding"/>
    <property type="evidence" value="ECO:0007669"/>
    <property type="project" value="TreeGrafter"/>
</dbReference>
<comment type="subcellular location">
    <subcellularLocation>
        <location evidence="1">Cell membrane</location>
        <topology evidence="1">Multi-pass membrane protein</topology>
    </subcellularLocation>
</comment>
<keyword evidence="8 12" id="KW-1133">Transmembrane helix</keyword>
<evidence type="ECO:0000256" key="12">
    <source>
        <dbReference type="SAM" id="Phobius"/>
    </source>
</evidence>
<evidence type="ECO:0000256" key="9">
    <source>
        <dbReference type="ARBA" id="ARBA00023004"/>
    </source>
</evidence>
<keyword evidence="10 12" id="KW-0472">Membrane</keyword>
<keyword evidence="5 12" id="KW-0812">Transmembrane</keyword>
<dbReference type="InterPro" id="IPR052168">
    <property type="entry name" value="Cytochrome_b561_oxidase"/>
</dbReference>
<evidence type="ECO:0000256" key="7">
    <source>
        <dbReference type="ARBA" id="ARBA00022982"/>
    </source>
</evidence>
<accession>E6PJI8</accession>
<evidence type="ECO:0000256" key="5">
    <source>
        <dbReference type="ARBA" id="ARBA00022692"/>
    </source>
</evidence>
<dbReference type="AlphaFoldDB" id="E6PJI8"/>
<keyword evidence="6" id="KW-0479">Metal-binding</keyword>
<reference evidence="14" key="1">
    <citation type="submission" date="2009-10" db="EMBL/GenBank/DDBJ databases">
        <title>Diversity of trophic interactions inside an arsenic-rich microbial ecosystem.</title>
        <authorList>
            <person name="Bertin P.N."/>
            <person name="Heinrich-Salmeron A."/>
            <person name="Pelletier E."/>
            <person name="Goulhen-Chollet F."/>
            <person name="Arsene-Ploetze F."/>
            <person name="Gallien S."/>
            <person name="Calteau A."/>
            <person name="Vallenet D."/>
            <person name="Casiot C."/>
            <person name="Chane-Woon-Ming B."/>
            <person name="Giloteaux L."/>
            <person name="Barakat M."/>
            <person name="Bonnefoy V."/>
            <person name="Bruneel O."/>
            <person name="Chandler M."/>
            <person name="Cleiss J."/>
            <person name="Duran R."/>
            <person name="Elbaz-Poulichet F."/>
            <person name="Fonknechten N."/>
            <person name="Lauga B."/>
            <person name="Mornico D."/>
            <person name="Ortet P."/>
            <person name="Schaeffer C."/>
            <person name="Siguier P."/>
            <person name="Alexander Thil Smith A."/>
            <person name="Van Dorsselaer A."/>
            <person name="Weissenbach J."/>
            <person name="Medigue C."/>
            <person name="Le Paslier D."/>
        </authorList>
    </citation>
    <scope>NUCLEOTIDE SEQUENCE</scope>
</reference>
<dbReference type="GO" id="GO:0022904">
    <property type="term" value="P:respiratory electron transport chain"/>
    <property type="evidence" value="ECO:0007669"/>
    <property type="project" value="InterPro"/>
</dbReference>
<dbReference type="GO" id="GO:0046872">
    <property type="term" value="F:metal ion binding"/>
    <property type="evidence" value="ECO:0007669"/>
    <property type="project" value="UniProtKB-KW"/>
</dbReference>
<keyword evidence="4" id="KW-0349">Heme</keyword>
<dbReference type="InterPro" id="IPR011577">
    <property type="entry name" value="Cyt_b561_bac/Ni-Hgenase"/>
</dbReference>
<evidence type="ECO:0000256" key="1">
    <source>
        <dbReference type="ARBA" id="ARBA00004651"/>
    </source>
</evidence>
<dbReference type="EMBL" id="CABM01000001">
    <property type="protein sequence ID" value="CBH95089.1"/>
    <property type="molecule type" value="Genomic_DNA"/>
</dbReference>
<dbReference type="GO" id="GO:0009055">
    <property type="term" value="F:electron transfer activity"/>
    <property type="evidence" value="ECO:0007669"/>
    <property type="project" value="InterPro"/>
</dbReference>
<protein>
    <submittedName>
        <fullName evidence="14">Putative cytochrome b561</fullName>
    </submittedName>
</protein>
<keyword evidence="2" id="KW-0813">Transport</keyword>
<dbReference type="Gene3D" id="1.20.950.20">
    <property type="entry name" value="Transmembrane di-heme cytochromes, Chain C"/>
    <property type="match status" value="1"/>
</dbReference>
<keyword evidence="7" id="KW-0249">Electron transport</keyword>
<dbReference type="PANTHER" id="PTHR30529:SF1">
    <property type="entry name" value="CYTOCHROME B561 HOMOLOG 2"/>
    <property type="match status" value="1"/>
</dbReference>
<evidence type="ECO:0000256" key="8">
    <source>
        <dbReference type="ARBA" id="ARBA00022989"/>
    </source>
</evidence>
<dbReference type="SUPFAM" id="SSF81342">
    <property type="entry name" value="Transmembrane di-heme cytochromes"/>
    <property type="match status" value="1"/>
</dbReference>